<dbReference type="PROSITE" id="PS50928">
    <property type="entry name" value="ABC_TM1"/>
    <property type="match status" value="1"/>
</dbReference>
<dbReference type="Gene3D" id="1.10.3720.10">
    <property type="entry name" value="MetI-like"/>
    <property type="match status" value="2"/>
</dbReference>
<dbReference type="SUPFAM" id="SSF161098">
    <property type="entry name" value="MetI-like"/>
    <property type="match status" value="2"/>
</dbReference>
<feature type="transmembrane region" description="Helical" evidence="7">
    <location>
        <begin position="411"/>
        <end position="431"/>
    </location>
</feature>
<reference evidence="9" key="1">
    <citation type="submission" date="2021-01" db="EMBL/GenBank/DDBJ databases">
        <title>Genome seq and assembly of Tabrizicola sp. KVB23.</title>
        <authorList>
            <person name="Chhetri G."/>
        </authorList>
    </citation>
    <scope>NUCLEOTIDE SEQUENCE</scope>
    <source>
        <strain evidence="9">KVB23</strain>
    </source>
</reference>
<dbReference type="GO" id="GO:0055085">
    <property type="term" value="P:transmembrane transport"/>
    <property type="evidence" value="ECO:0007669"/>
    <property type="project" value="InterPro"/>
</dbReference>
<keyword evidence="4 7" id="KW-0812">Transmembrane</keyword>
<feature type="transmembrane region" description="Helical" evidence="7">
    <location>
        <begin position="383"/>
        <end position="405"/>
    </location>
</feature>
<feature type="transmembrane region" description="Helical" evidence="7">
    <location>
        <begin position="288"/>
        <end position="314"/>
    </location>
</feature>
<feature type="transmembrane region" description="Helical" evidence="7">
    <location>
        <begin position="48"/>
        <end position="71"/>
    </location>
</feature>
<dbReference type="InterPro" id="IPR035906">
    <property type="entry name" value="MetI-like_sf"/>
</dbReference>
<evidence type="ECO:0000256" key="4">
    <source>
        <dbReference type="ARBA" id="ARBA00022692"/>
    </source>
</evidence>
<evidence type="ECO:0000256" key="1">
    <source>
        <dbReference type="ARBA" id="ARBA00004651"/>
    </source>
</evidence>
<feature type="transmembrane region" description="Helical" evidence="7">
    <location>
        <begin position="464"/>
        <end position="484"/>
    </location>
</feature>
<evidence type="ECO:0000259" key="8">
    <source>
        <dbReference type="PROSITE" id="PS50928"/>
    </source>
</evidence>
<dbReference type="GO" id="GO:0005886">
    <property type="term" value="C:plasma membrane"/>
    <property type="evidence" value="ECO:0007669"/>
    <property type="project" value="UniProtKB-SubCell"/>
</dbReference>
<dbReference type="InterPro" id="IPR000515">
    <property type="entry name" value="MetI-like"/>
</dbReference>
<evidence type="ECO:0000256" key="2">
    <source>
        <dbReference type="ARBA" id="ARBA00022448"/>
    </source>
</evidence>
<proteinExistence type="inferred from homology"/>
<dbReference type="EMBL" id="JAESVP010000003">
    <property type="protein sequence ID" value="MBL4927945.1"/>
    <property type="molecule type" value="Genomic_DNA"/>
</dbReference>
<feature type="domain" description="ABC transmembrane type-1" evidence="8">
    <location>
        <begin position="339"/>
        <end position="534"/>
    </location>
</feature>
<dbReference type="Proteomes" id="UP000619033">
    <property type="component" value="Unassembled WGS sequence"/>
</dbReference>
<accession>A0A8J7MN68</accession>
<dbReference type="PANTHER" id="PTHR30183:SF6">
    <property type="entry name" value="INNER MEMBRANE ABC TRANSPORTER PERMEASE PROTEIN YNJC"/>
    <property type="match status" value="1"/>
</dbReference>
<evidence type="ECO:0000256" key="7">
    <source>
        <dbReference type="RuleBase" id="RU363032"/>
    </source>
</evidence>
<evidence type="ECO:0000256" key="3">
    <source>
        <dbReference type="ARBA" id="ARBA00022475"/>
    </source>
</evidence>
<keyword evidence="6 7" id="KW-0472">Membrane</keyword>
<gene>
    <name evidence="9" type="ORF">JI744_07495</name>
</gene>
<dbReference type="CDD" id="cd06261">
    <property type="entry name" value="TM_PBP2"/>
    <property type="match status" value="1"/>
</dbReference>
<name>A0A8J7MN68_9RHOB</name>
<dbReference type="AlphaFoldDB" id="A0A8J7MN68"/>
<keyword evidence="2 7" id="KW-0813">Transport</keyword>
<feature type="transmembrane region" description="Helical" evidence="7">
    <location>
        <begin position="343"/>
        <end position="363"/>
    </location>
</feature>
<sequence length="551" mass="57350">MIKALPRLGLALFTLPMLGGLVVGFVPAFSGGFAELAGWPGLPRAVALSVGTGMGATALSLLLTGLIVAMLHDRPAFAPLRRMLSPLLAVPHAAAALGLAFLLAPSGWIARLLSPWATDWQQPPDLLTLHDPMGLALTLGLVAKEMPFLLLMALAALPACAPAQRLVLGAALGHGRLSAFAVGVWPPLYARLRLPVMAVLAYGMTTVEMAMILGPGLPPTLSAQIAGWLTDAGLRHLPVASAAAIVQLALVLAAMGLWRVAEGAGRAGLRYHIGRGRRAVWADAPARLAAMGLGFGLAGLLALSLAGLGLWSVAAEWRFPADLPQSLTLQTWARALPALGHSLWLTAVIAFGATGLALGLVIASLQFEQSHGLVPDRWAERALYLPLLLPQIAVMPGVQVIALHLGVEGTALAVMVVHLFFVLPYVFLSLAPAYRGWDSRLGVAAATLGAGQTRIFWHLRLPMLLGPVLTAAALGIAVSAGQYLPTLMVGGGRVGTLTVEAVALSSGGNRRLIGVFAVAQLALPAVAFALALAVPRQVFANRRAMLAERGR</sequence>
<evidence type="ECO:0000313" key="10">
    <source>
        <dbReference type="Proteomes" id="UP000619033"/>
    </source>
</evidence>
<evidence type="ECO:0000313" key="9">
    <source>
        <dbReference type="EMBL" id="MBL4927945.1"/>
    </source>
</evidence>
<feature type="transmembrane region" description="Helical" evidence="7">
    <location>
        <begin position="194"/>
        <end position="217"/>
    </location>
</feature>
<evidence type="ECO:0000256" key="5">
    <source>
        <dbReference type="ARBA" id="ARBA00022989"/>
    </source>
</evidence>
<keyword evidence="10" id="KW-1185">Reference proteome</keyword>
<feature type="transmembrane region" description="Helical" evidence="7">
    <location>
        <begin position="512"/>
        <end position="534"/>
    </location>
</feature>
<dbReference type="PANTHER" id="PTHR30183">
    <property type="entry name" value="MOLYBDENUM TRANSPORT SYSTEM PERMEASE PROTEIN MODB"/>
    <property type="match status" value="1"/>
</dbReference>
<evidence type="ECO:0000256" key="6">
    <source>
        <dbReference type="ARBA" id="ARBA00023136"/>
    </source>
</evidence>
<comment type="caution">
    <text evidence="9">The sequence shown here is derived from an EMBL/GenBank/DDBJ whole genome shotgun (WGS) entry which is preliminary data.</text>
</comment>
<comment type="similarity">
    <text evidence="7">Belongs to the binding-protein-dependent transport system permease family.</text>
</comment>
<keyword evidence="3" id="KW-1003">Cell membrane</keyword>
<dbReference type="RefSeq" id="WP_202659071.1">
    <property type="nucleotide sequence ID" value="NZ_JAESVP010000003.1"/>
</dbReference>
<dbReference type="Pfam" id="PF00528">
    <property type="entry name" value="BPD_transp_1"/>
    <property type="match status" value="1"/>
</dbReference>
<keyword evidence="5 7" id="KW-1133">Transmembrane helix</keyword>
<protein>
    <submittedName>
        <fullName evidence="9">ABC transporter permease subunit</fullName>
    </submittedName>
</protein>
<feature type="transmembrane region" description="Helical" evidence="7">
    <location>
        <begin position="237"/>
        <end position="261"/>
    </location>
</feature>
<organism evidence="9 10">
    <name type="scientific">Fuscibacter oryzae</name>
    <dbReference type="NCBI Taxonomy" id="2803939"/>
    <lineage>
        <taxon>Bacteria</taxon>
        <taxon>Pseudomonadati</taxon>
        <taxon>Pseudomonadota</taxon>
        <taxon>Alphaproteobacteria</taxon>
        <taxon>Rhodobacterales</taxon>
        <taxon>Paracoccaceae</taxon>
        <taxon>Fuscibacter</taxon>
    </lineage>
</organism>
<feature type="transmembrane region" description="Helical" evidence="7">
    <location>
        <begin position="83"/>
        <end position="104"/>
    </location>
</feature>
<comment type="subcellular location">
    <subcellularLocation>
        <location evidence="1 7">Cell membrane</location>
        <topology evidence="1 7">Multi-pass membrane protein</topology>
    </subcellularLocation>
</comment>